<keyword evidence="7" id="KW-1015">Disulfide bond</keyword>
<evidence type="ECO:0000256" key="4">
    <source>
        <dbReference type="ARBA" id="ARBA00022692"/>
    </source>
</evidence>
<dbReference type="GO" id="GO:0015347">
    <property type="term" value="F:sodium-independent organic anion transmembrane transporter activity"/>
    <property type="evidence" value="ECO:0007669"/>
    <property type="project" value="TreeGrafter"/>
</dbReference>
<proteinExistence type="inferred from homology"/>
<protein>
    <submittedName>
        <fullName evidence="10">Solute carrier organic anion transporter family member</fullName>
    </submittedName>
</protein>
<comment type="caution">
    <text evidence="10">The sequence shown here is derived from an EMBL/GenBank/DDBJ whole genome shotgun (WGS) entry which is preliminary data.</text>
</comment>
<dbReference type="PANTHER" id="PTHR11388">
    <property type="entry name" value="ORGANIC ANION TRANSPORTER"/>
    <property type="match status" value="1"/>
</dbReference>
<dbReference type="AlphaFoldDB" id="A0AAV4A5X4"/>
<dbReference type="InterPro" id="IPR036058">
    <property type="entry name" value="Kazal_dom_sf"/>
</dbReference>
<accession>A0AAV4A5X4</accession>
<dbReference type="Proteomes" id="UP000735302">
    <property type="component" value="Unassembled WGS sequence"/>
</dbReference>
<gene>
    <name evidence="10" type="ORF">PoB_002846400</name>
</gene>
<dbReference type="SUPFAM" id="SSF100895">
    <property type="entry name" value="Kazal-type serine protease inhibitors"/>
    <property type="match status" value="1"/>
</dbReference>
<keyword evidence="4 8" id="KW-0812">Transmembrane</keyword>
<feature type="transmembrane region" description="Helical" evidence="8">
    <location>
        <begin position="63"/>
        <end position="84"/>
    </location>
</feature>
<dbReference type="Pfam" id="PF03137">
    <property type="entry name" value="OATP"/>
    <property type="match status" value="1"/>
</dbReference>
<dbReference type="InterPro" id="IPR036259">
    <property type="entry name" value="MFS_trans_sf"/>
</dbReference>
<evidence type="ECO:0000256" key="6">
    <source>
        <dbReference type="ARBA" id="ARBA00023136"/>
    </source>
</evidence>
<name>A0AAV4A5X4_9GAST</name>
<feature type="domain" description="Kazal-like" evidence="9">
    <location>
        <begin position="102"/>
        <end position="147"/>
    </location>
</feature>
<keyword evidence="6 8" id="KW-0472">Membrane</keyword>
<dbReference type="PANTHER" id="PTHR11388:SF157">
    <property type="entry name" value="SOLUTE CARRIER ORGANIC ANION TRANSPORTER FAMILY MEMBER 2A1-LIKE"/>
    <property type="match status" value="1"/>
</dbReference>
<sequence length="325" mass="36376">MTMVYIPLEGIVWPFRVKYIMFEYNVSMAVTNTAKGLSSALTHIAGTLIGSLMSRRIATNMGYLRFILITVVLSWLVTSLLMYFGCDNRNIVGLQGGLADLQSVSNHCDCDPTLNLLSCGSDGLTYLSPCYAGCVVSVSAIFTNCSSLTSTDQSGIVTPGLCDVGCFHNFVMFNVLTATQTFIFALNNMPRHLLALRILEPEDRAFGSAFLHFAPYVASLPAPYIFGKWMEQMCLVWSSDHCSLYDRDEIRHLMIGVEVLVAGLTVILFAAMVLVCRHLDRKSQSTLQLENERISPQRKRVGLRMLRLNIILLIYEYFCVICYDY</sequence>
<feature type="transmembrane region" description="Helical" evidence="8">
    <location>
        <begin position="167"/>
        <end position="186"/>
    </location>
</feature>
<evidence type="ECO:0000256" key="2">
    <source>
        <dbReference type="ARBA" id="ARBA00009657"/>
    </source>
</evidence>
<dbReference type="InterPro" id="IPR002350">
    <property type="entry name" value="Kazal_dom"/>
</dbReference>
<feature type="transmembrane region" description="Helical" evidence="8">
    <location>
        <begin position="206"/>
        <end position="226"/>
    </location>
</feature>
<dbReference type="SUPFAM" id="SSF103473">
    <property type="entry name" value="MFS general substrate transporter"/>
    <property type="match status" value="1"/>
</dbReference>
<evidence type="ECO:0000256" key="7">
    <source>
        <dbReference type="ARBA" id="ARBA00023157"/>
    </source>
</evidence>
<evidence type="ECO:0000256" key="5">
    <source>
        <dbReference type="ARBA" id="ARBA00022989"/>
    </source>
</evidence>
<comment type="similarity">
    <text evidence="2">Belongs to the organo anion transporter (TC 2.A.60) family.</text>
</comment>
<evidence type="ECO:0000256" key="1">
    <source>
        <dbReference type="ARBA" id="ARBA00004651"/>
    </source>
</evidence>
<feature type="transmembrane region" description="Helical" evidence="8">
    <location>
        <begin position="253"/>
        <end position="275"/>
    </location>
</feature>
<evidence type="ECO:0000256" key="3">
    <source>
        <dbReference type="ARBA" id="ARBA00022475"/>
    </source>
</evidence>
<keyword evidence="5 8" id="KW-1133">Transmembrane helix</keyword>
<dbReference type="GO" id="GO:0043252">
    <property type="term" value="P:sodium-independent organic anion transport"/>
    <property type="evidence" value="ECO:0007669"/>
    <property type="project" value="TreeGrafter"/>
</dbReference>
<evidence type="ECO:0000313" key="11">
    <source>
        <dbReference type="Proteomes" id="UP000735302"/>
    </source>
</evidence>
<evidence type="ECO:0000256" key="8">
    <source>
        <dbReference type="SAM" id="Phobius"/>
    </source>
</evidence>
<comment type="subcellular location">
    <subcellularLocation>
        <location evidence="1">Cell membrane</location>
        <topology evidence="1">Multi-pass membrane protein</topology>
    </subcellularLocation>
</comment>
<organism evidence="10 11">
    <name type="scientific">Plakobranchus ocellatus</name>
    <dbReference type="NCBI Taxonomy" id="259542"/>
    <lineage>
        <taxon>Eukaryota</taxon>
        <taxon>Metazoa</taxon>
        <taxon>Spiralia</taxon>
        <taxon>Lophotrochozoa</taxon>
        <taxon>Mollusca</taxon>
        <taxon>Gastropoda</taxon>
        <taxon>Heterobranchia</taxon>
        <taxon>Euthyneura</taxon>
        <taxon>Panpulmonata</taxon>
        <taxon>Sacoglossa</taxon>
        <taxon>Placobranchoidea</taxon>
        <taxon>Plakobranchidae</taxon>
        <taxon>Plakobranchus</taxon>
    </lineage>
</organism>
<evidence type="ECO:0000313" key="10">
    <source>
        <dbReference type="EMBL" id="GFO01959.1"/>
    </source>
</evidence>
<keyword evidence="11" id="KW-1185">Reference proteome</keyword>
<dbReference type="EMBL" id="BLXT01003551">
    <property type="protein sequence ID" value="GFO01959.1"/>
    <property type="molecule type" value="Genomic_DNA"/>
</dbReference>
<dbReference type="InterPro" id="IPR004156">
    <property type="entry name" value="OATP"/>
</dbReference>
<evidence type="ECO:0000259" key="9">
    <source>
        <dbReference type="PROSITE" id="PS51465"/>
    </source>
</evidence>
<dbReference type="GO" id="GO:0016323">
    <property type="term" value="C:basolateral plasma membrane"/>
    <property type="evidence" value="ECO:0007669"/>
    <property type="project" value="TreeGrafter"/>
</dbReference>
<dbReference type="PROSITE" id="PS51465">
    <property type="entry name" value="KAZAL_2"/>
    <property type="match status" value="1"/>
</dbReference>
<reference evidence="10 11" key="1">
    <citation type="journal article" date="2021" name="Elife">
        <title>Chloroplast acquisition without the gene transfer in kleptoplastic sea slugs, Plakobranchus ocellatus.</title>
        <authorList>
            <person name="Maeda T."/>
            <person name="Takahashi S."/>
            <person name="Yoshida T."/>
            <person name="Shimamura S."/>
            <person name="Takaki Y."/>
            <person name="Nagai Y."/>
            <person name="Toyoda A."/>
            <person name="Suzuki Y."/>
            <person name="Arimoto A."/>
            <person name="Ishii H."/>
            <person name="Satoh N."/>
            <person name="Nishiyama T."/>
            <person name="Hasebe M."/>
            <person name="Maruyama T."/>
            <person name="Minagawa J."/>
            <person name="Obokata J."/>
            <person name="Shigenobu S."/>
        </authorList>
    </citation>
    <scope>NUCLEOTIDE SEQUENCE [LARGE SCALE GENOMIC DNA]</scope>
</reference>
<keyword evidence="3" id="KW-1003">Cell membrane</keyword>